<dbReference type="AlphaFoldDB" id="A0A0G4IBL1"/>
<dbReference type="EMBL" id="CDMZ01005797">
    <property type="protein sequence ID" value="CEM54545.1"/>
    <property type="molecule type" value="Genomic_DNA"/>
</dbReference>
<accession>A0A0G4IBL1</accession>
<dbReference type="PhylomeDB" id="A0A0G4IBL1"/>
<reference evidence="1" key="1">
    <citation type="submission" date="2014-11" db="EMBL/GenBank/DDBJ databases">
        <authorList>
            <person name="Otto D Thomas"/>
            <person name="Naeem Raeece"/>
        </authorList>
    </citation>
    <scope>NUCLEOTIDE SEQUENCE</scope>
</reference>
<proteinExistence type="predicted"/>
<evidence type="ECO:0000313" key="1">
    <source>
        <dbReference type="EMBL" id="CEM54545.1"/>
    </source>
</evidence>
<organism evidence="1">
    <name type="scientific">Chromera velia CCMP2878</name>
    <dbReference type="NCBI Taxonomy" id="1169474"/>
    <lineage>
        <taxon>Eukaryota</taxon>
        <taxon>Sar</taxon>
        <taxon>Alveolata</taxon>
        <taxon>Colpodellida</taxon>
        <taxon>Chromeraceae</taxon>
        <taxon>Chromera</taxon>
    </lineage>
</organism>
<dbReference type="VEuPathDB" id="CryptoDB:Cvel_12871"/>
<gene>
    <name evidence="1" type="ORF">Cvel_12871</name>
</gene>
<sequence length="219" mass="24683">MSATDGKLVFPLLVDKPEKGKNEVGVFSFWLDAFLSILDGKVDLDGEKLDRWVCNQLYQSLCQHPRVGVVVNTVFQKRKAGEYDKTNSPGQVDYAKYRKALQDEAKKAGEDCDEKQKDQVEREWEEFAARQRKGGTEVVNDYNNLVQRTTNLQADVPMKKRAKAMLESLSDTVQAVWTVSLTSAQLKDPDVLIQKLVEMCKTSKGDESAPRRGGIKKLP</sequence>
<name>A0A0G4IBL1_9ALVE</name>
<protein>
    <submittedName>
        <fullName evidence="1">Uncharacterized protein</fullName>
    </submittedName>
</protein>